<keyword evidence="8 10" id="KW-0413">Isomerase</keyword>
<dbReference type="Gene3D" id="3.90.25.10">
    <property type="entry name" value="UDP-galactose 4-epimerase, domain 1"/>
    <property type="match status" value="1"/>
</dbReference>
<proteinExistence type="inferred from homology"/>
<gene>
    <name evidence="12" type="primary">exoB</name>
    <name evidence="12" type="ORF">BQ8794_50300</name>
</gene>
<evidence type="ECO:0000313" key="12">
    <source>
        <dbReference type="EMBL" id="SIT58198.1"/>
    </source>
</evidence>
<dbReference type="InterPro" id="IPR005886">
    <property type="entry name" value="UDP_G4E"/>
</dbReference>
<dbReference type="Proteomes" id="UP000188388">
    <property type="component" value="Unassembled WGS sequence"/>
</dbReference>
<dbReference type="SUPFAM" id="SSF51735">
    <property type="entry name" value="NAD(P)-binding Rossmann-fold domains"/>
    <property type="match status" value="1"/>
</dbReference>
<dbReference type="GO" id="GO:0003978">
    <property type="term" value="F:UDP-glucose 4-epimerase activity"/>
    <property type="evidence" value="ECO:0007669"/>
    <property type="project" value="UniProtKB-UniRule"/>
</dbReference>
<dbReference type="CDD" id="cd05247">
    <property type="entry name" value="UDP_G4E_1_SDR_e"/>
    <property type="match status" value="1"/>
</dbReference>
<dbReference type="STRING" id="1631249.BQ8794_50300"/>
<dbReference type="Gene3D" id="3.40.50.720">
    <property type="entry name" value="NAD(P)-binding Rossmann-like Domain"/>
    <property type="match status" value="1"/>
</dbReference>
<sequence>MSGKNVLVVGGAGFIGSHTAKLLARQSYDPIVYDNLSTGHRSAVQWGAFVEGNILDSERLTHVMDEYRPIGVIHFAASAYVGESVEQPAKYYQNNVNGTQSLLDACQRSGTRNIIFSSSCATYGIPDRLPIREGESQRPINPYGRTKLIAEQMLADYSAAYALRYVALRYFNASGADIDGEIGETHDPETHLIPRAMMAAAGRIDFLEVYGQDYDTPDGTCIRDYIHVADLARAHVLALEHLINCGGNLAVNLGSGRGTSIKEILEAISRLTGRNVPVEMRARRAGDPPVLYADPALAAEKLGFQALYSDLDTIIRTAAPFFGLEVRS</sequence>
<comment type="catalytic activity">
    <reaction evidence="1 10">
        <text>UDP-alpha-D-glucose = UDP-alpha-D-galactose</text>
        <dbReference type="Rhea" id="RHEA:22168"/>
        <dbReference type="ChEBI" id="CHEBI:58885"/>
        <dbReference type="ChEBI" id="CHEBI:66914"/>
        <dbReference type="EC" id="5.1.3.2"/>
    </reaction>
</comment>
<dbReference type="AlphaFoldDB" id="A0A1R3VE79"/>
<dbReference type="PANTHER" id="PTHR43725:SF53">
    <property type="entry name" value="UDP-ARABINOSE 4-EPIMERASE 1"/>
    <property type="match status" value="1"/>
</dbReference>
<keyword evidence="9 10" id="KW-0119">Carbohydrate metabolism</keyword>
<evidence type="ECO:0000256" key="4">
    <source>
        <dbReference type="ARBA" id="ARBA00007637"/>
    </source>
</evidence>
<evidence type="ECO:0000256" key="8">
    <source>
        <dbReference type="ARBA" id="ARBA00023235"/>
    </source>
</evidence>
<evidence type="ECO:0000256" key="10">
    <source>
        <dbReference type="RuleBase" id="RU366046"/>
    </source>
</evidence>
<dbReference type="Pfam" id="PF01370">
    <property type="entry name" value="Epimerase"/>
    <property type="match status" value="1"/>
</dbReference>
<evidence type="ECO:0000313" key="13">
    <source>
        <dbReference type="Proteomes" id="UP000188388"/>
    </source>
</evidence>
<name>A0A1R3VE79_9HYPH</name>
<dbReference type="InterPro" id="IPR036291">
    <property type="entry name" value="NAD(P)-bd_dom_sf"/>
</dbReference>
<dbReference type="RefSeq" id="WP_077381295.1">
    <property type="nucleotide sequence ID" value="NZ_FTPD01000045.1"/>
</dbReference>
<evidence type="ECO:0000256" key="9">
    <source>
        <dbReference type="ARBA" id="ARBA00023277"/>
    </source>
</evidence>
<dbReference type="PANTHER" id="PTHR43725">
    <property type="entry name" value="UDP-GLUCOSE 4-EPIMERASE"/>
    <property type="match status" value="1"/>
</dbReference>
<dbReference type="GO" id="GO:0033499">
    <property type="term" value="P:galactose catabolic process via UDP-galactose, Leloir pathway"/>
    <property type="evidence" value="ECO:0007669"/>
    <property type="project" value="TreeGrafter"/>
</dbReference>
<comment type="similarity">
    <text evidence="4 10">Belongs to the NAD(P)-dependent epimerase/dehydratase family.</text>
</comment>
<organism evidence="12 13">
    <name type="scientific">Mesorhizobium prunaredense</name>
    <dbReference type="NCBI Taxonomy" id="1631249"/>
    <lineage>
        <taxon>Bacteria</taxon>
        <taxon>Pseudomonadati</taxon>
        <taxon>Pseudomonadota</taxon>
        <taxon>Alphaproteobacteria</taxon>
        <taxon>Hyphomicrobiales</taxon>
        <taxon>Phyllobacteriaceae</taxon>
        <taxon>Mesorhizobium</taxon>
    </lineage>
</organism>
<evidence type="ECO:0000259" key="11">
    <source>
        <dbReference type="Pfam" id="PF01370"/>
    </source>
</evidence>
<feature type="domain" description="NAD-dependent epimerase/dehydratase" evidence="11">
    <location>
        <begin position="6"/>
        <end position="254"/>
    </location>
</feature>
<evidence type="ECO:0000256" key="6">
    <source>
        <dbReference type="ARBA" id="ARBA00018569"/>
    </source>
</evidence>
<dbReference type="EC" id="5.1.3.2" evidence="5 10"/>
<dbReference type="EMBL" id="FTPD01000045">
    <property type="protein sequence ID" value="SIT58198.1"/>
    <property type="molecule type" value="Genomic_DNA"/>
</dbReference>
<protein>
    <recommendedName>
        <fullName evidence="6 10">UDP-glucose 4-epimerase</fullName>
        <ecNumber evidence="5 10">5.1.3.2</ecNumber>
    </recommendedName>
</protein>
<reference evidence="13" key="1">
    <citation type="submission" date="2017-01" db="EMBL/GenBank/DDBJ databases">
        <authorList>
            <person name="Brunel B."/>
        </authorList>
    </citation>
    <scope>NUCLEOTIDE SEQUENCE [LARGE SCALE GENOMIC DNA]</scope>
</reference>
<comment type="pathway">
    <text evidence="3 10">Carbohydrate metabolism; galactose metabolism.</text>
</comment>
<evidence type="ECO:0000256" key="2">
    <source>
        <dbReference type="ARBA" id="ARBA00001911"/>
    </source>
</evidence>
<dbReference type="UniPathway" id="UPA00214"/>
<evidence type="ECO:0000256" key="3">
    <source>
        <dbReference type="ARBA" id="ARBA00004947"/>
    </source>
</evidence>
<keyword evidence="13" id="KW-1185">Reference proteome</keyword>
<keyword evidence="7 10" id="KW-0520">NAD</keyword>
<evidence type="ECO:0000256" key="5">
    <source>
        <dbReference type="ARBA" id="ARBA00013189"/>
    </source>
</evidence>
<comment type="subunit">
    <text evidence="10">Homodimer.</text>
</comment>
<accession>A0A1R3VE79</accession>
<evidence type="ECO:0000256" key="1">
    <source>
        <dbReference type="ARBA" id="ARBA00000083"/>
    </source>
</evidence>
<dbReference type="NCBIfam" id="TIGR01179">
    <property type="entry name" value="galE"/>
    <property type="match status" value="1"/>
</dbReference>
<dbReference type="InterPro" id="IPR001509">
    <property type="entry name" value="Epimerase_deHydtase"/>
</dbReference>
<comment type="cofactor">
    <cofactor evidence="2 10">
        <name>NAD(+)</name>
        <dbReference type="ChEBI" id="CHEBI:57540"/>
    </cofactor>
</comment>
<evidence type="ECO:0000256" key="7">
    <source>
        <dbReference type="ARBA" id="ARBA00023027"/>
    </source>
</evidence>